<dbReference type="PROSITE" id="PS50096">
    <property type="entry name" value="IQ"/>
    <property type="match status" value="1"/>
</dbReference>
<name>A0A074XA71_AURPU</name>
<evidence type="ECO:0000256" key="1">
    <source>
        <dbReference type="SAM" id="Coils"/>
    </source>
</evidence>
<evidence type="ECO:0000313" key="2">
    <source>
        <dbReference type="EMBL" id="KEQ82248.1"/>
    </source>
</evidence>
<dbReference type="OrthoDB" id="7344096at2759"/>
<organism evidence="2 3">
    <name type="scientific">Aureobasidium pullulans EXF-150</name>
    <dbReference type="NCBI Taxonomy" id="1043002"/>
    <lineage>
        <taxon>Eukaryota</taxon>
        <taxon>Fungi</taxon>
        <taxon>Dikarya</taxon>
        <taxon>Ascomycota</taxon>
        <taxon>Pezizomycotina</taxon>
        <taxon>Dothideomycetes</taxon>
        <taxon>Dothideomycetidae</taxon>
        <taxon>Dothideales</taxon>
        <taxon>Saccotheciaceae</taxon>
        <taxon>Aureobasidium</taxon>
    </lineage>
</organism>
<dbReference type="EMBL" id="KL584988">
    <property type="protein sequence ID" value="KEQ82248.1"/>
    <property type="molecule type" value="Genomic_DNA"/>
</dbReference>
<dbReference type="RefSeq" id="XP_029758435.1">
    <property type="nucleotide sequence ID" value="XM_029902085.1"/>
</dbReference>
<dbReference type="GeneID" id="40744391"/>
<protein>
    <submittedName>
        <fullName evidence="2">Uncharacterized protein</fullName>
    </submittedName>
</protein>
<accession>A0A074XA71</accession>
<reference evidence="2 3" key="1">
    <citation type="journal article" date="2014" name="BMC Genomics">
        <title>Genome sequencing of four Aureobasidium pullulans varieties: biotechnological potential, stress tolerance, and description of new species.</title>
        <authorList>
            <person name="Gostin Ar C."/>
            <person name="Ohm R.A."/>
            <person name="Kogej T."/>
            <person name="Sonjak S."/>
            <person name="Turk M."/>
            <person name="Zajc J."/>
            <person name="Zalar P."/>
            <person name="Grube M."/>
            <person name="Sun H."/>
            <person name="Han J."/>
            <person name="Sharma A."/>
            <person name="Chiniquy J."/>
            <person name="Ngan C.Y."/>
            <person name="Lipzen A."/>
            <person name="Barry K."/>
            <person name="Grigoriev I.V."/>
            <person name="Gunde-Cimerman N."/>
        </authorList>
    </citation>
    <scope>NUCLEOTIDE SEQUENCE [LARGE SCALE GENOMIC DNA]</scope>
    <source>
        <strain evidence="2 3">EXF-150</strain>
    </source>
</reference>
<dbReference type="AlphaFoldDB" id="A0A074XA71"/>
<evidence type="ECO:0000313" key="3">
    <source>
        <dbReference type="Proteomes" id="UP000030706"/>
    </source>
</evidence>
<keyword evidence="3" id="KW-1185">Reference proteome</keyword>
<dbReference type="InterPro" id="IPR000048">
    <property type="entry name" value="IQ_motif_EF-hand-BS"/>
</dbReference>
<dbReference type="HOGENOM" id="CLU_174237_0_0_1"/>
<dbReference type="STRING" id="1043002.A0A074XA71"/>
<dbReference type="SMART" id="SM00015">
    <property type="entry name" value="IQ"/>
    <property type="match status" value="1"/>
</dbReference>
<sequence>MSYELPSKEKLREIAARQDAKEKEIKEARQRRLSTCDQPLDEQEAAAEIIQRNYRGYRQRREMRGLGLSASTRWFDAVKEGT</sequence>
<keyword evidence="1" id="KW-0175">Coiled coil</keyword>
<dbReference type="Proteomes" id="UP000030706">
    <property type="component" value="Unassembled WGS sequence"/>
</dbReference>
<gene>
    <name evidence="2" type="ORF">M438DRAFT_301136</name>
</gene>
<feature type="coiled-coil region" evidence="1">
    <location>
        <begin position="11"/>
        <end position="60"/>
    </location>
</feature>
<proteinExistence type="predicted"/>